<dbReference type="HOGENOM" id="CLU_1026127_0_0_11"/>
<feature type="compositionally biased region" description="Low complexity" evidence="1">
    <location>
        <begin position="89"/>
        <end position="102"/>
    </location>
</feature>
<dbReference type="AlphaFoldDB" id="H6R972"/>
<reference evidence="2 3" key="1">
    <citation type="journal article" date="2012" name="J. Bacteriol.">
        <title>Genome sequence of the human- and animal-pathogenic strain Nocardia cyriacigeorgica GUH-2.</title>
        <authorList>
            <person name="Zoropogui A."/>
            <person name="Pujic P."/>
            <person name="Normand P."/>
            <person name="Barbe V."/>
            <person name="Beaman B."/>
            <person name="Beaman L."/>
            <person name="Boiron P."/>
            <person name="Colinon C."/>
            <person name="Deredjian A."/>
            <person name="Graindorge A."/>
            <person name="Mangenot S."/>
            <person name="Nazaret S."/>
            <person name="Neto M."/>
            <person name="Petit S."/>
            <person name="Roche D."/>
            <person name="Vallenet D."/>
            <person name="Rodriguez-Nava V."/>
            <person name="Richard Y."/>
            <person name="Cournoyer B."/>
            <person name="Blaha D."/>
        </authorList>
    </citation>
    <scope>NUCLEOTIDE SEQUENCE [LARGE SCALE GENOMIC DNA]</scope>
    <source>
        <strain evidence="2 3">GUH-2</strain>
    </source>
</reference>
<sequence length="271" mass="29160">MGTPSPCDPPVEHRRVHTSRDSGKKGSIRWSQRCLPELSKTDTLSLIHHWSPIRETSMAHPSRAVLCAAAVTLALALGGCGSTDSSGRPTASSSANVPASSATPTLRHLTQDMLLPQHDFPAGDFHLSPIETISGQDQVIDTCDPAGWVHEGEQETAANVSAVAPGGTVKYAIELFTVQTDPGLTTWERECLPYDREGLVFRGADLTGTPEWAVATESTRQGSESSMYSIWGYHRGVLVHASVSGKRDDLAPDAQAIVPRLFEAQIARLNR</sequence>
<evidence type="ECO:0000313" key="3">
    <source>
        <dbReference type="Proteomes" id="UP000008190"/>
    </source>
</evidence>
<name>H6R972_NOCCG</name>
<protein>
    <recommendedName>
        <fullName evidence="4">DUF5642 domain-containing protein</fullName>
    </recommendedName>
</protein>
<feature type="region of interest" description="Disordered" evidence="1">
    <location>
        <begin position="82"/>
        <end position="102"/>
    </location>
</feature>
<evidence type="ECO:0000256" key="1">
    <source>
        <dbReference type="SAM" id="MobiDB-lite"/>
    </source>
</evidence>
<dbReference type="KEGG" id="ncy:NOCYR_2878"/>
<dbReference type="Proteomes" id="UP000008190">
    <property type="component" value="Chromosome"/>
</dbReference>
<accession>H6R972</accession>
<proteinExistence type="predicted"/>
<organism evidence="2 3">
    <name type="scientific">Nocardia cyriacigeorgica (strain GUH-2)</name>
    <dbReference type="NCBI Taxonomy" id="1127134"/>
    <lineage>
        <taxon>Bacteria</taxon>
        <taxon>Bacillati</taxon>
        <taxon>Actinomycetota</taxon>
        <taxon>Actinomycetes</taxon>
        <taxon>Mycobacteriales</taxon>
        <taxon>Nocardiaceae</taxon>
        <taxon>Nocardia</taxon>
    </lineage>
</organism>
<gene>
    <name evidence="2" type="ordered locus">NOCYR_2878</name>
</gene>
<feature type="region of interest" description="Disordered" evidence="1">
    <location>
        <begin position="1"/>
        <end position="28"/>
    </location>
</feature>
<evidence type="ECO:0008006" key="4">
    <source>
        <dbReference type="Google" id="ProtNLM"/>
    </source>
</evidence>
<keyword evidence="3" id="KW-1185">Reference proteome</keyword>
<feature type="compositionally biased region" description="Basic and acidic residues" evidence="1">
    <location>
        <begin position="10"/>
        <end position="24"/>
    </location>
</feature>
<dbReference type="EMBL" id="FO082843">
    <property type="protein sequence ID" value="CCF63647.1"/>
    <property type="molecule type" value="Genomic_DNA"/>
</dbReference>
<evidence type="ECO:0000313" key="2">
    <source>
        <dbReference type="EMBL" id="CCF63647.1"/>
    </source>
</evidence>